<reference evidence="1 2" key="1">
    <citation type="submission" date="2022-09" db="EMBL/GenBank/DDBJ databases">
        <authorList>
            <person name="Han X.L."/>
            <person name="Wang Q."/>
            <person name="Lu T."/>
        </authorList>
    </citation>
    <scope>NUCLEOTIDE SEQUENCE [LARGE SCALE GENOMIC DNA]</scope>
    <source>
        <strain evidence="1 2">WQ 127069</strain>
    </source>
</reference>
<gene>
    <name evidence="1" type="ORF">OB236_13220</name>
</gene>
<accession>A0ABT2UEK6</accession>
<evidence type="ECO:0000313" key="2">
    <source>
        <dbReference type="Proteomes" id="UP001652445"/>
    </source>
</evidence>
<dbReference type="EMBL" id="JAOQIO010000038">
    <property type="protein sequence ID" value="MCU6793080.1"/>
    <property type="molecule type" value="Genomic_DNA"/>
</dbReference>
<sequence length="62" mass="7303">MKSTYDIGDFHFECGDVNANTWVGIRVFKYSIEEEFFGFDGKGEAAFRARCYEVHKELTRKR</sequence>
<dbReference type="RefSeq" id="WP_262684394.1">
    <property type="nucleotide sequence ID" value="NZ_JAOQIO010000038.1"/>
</dbReference>
<keyword evidence="2" id="KW-1185">Reference proteome</keyword>
<protein>
    <submittedName>
        <fullName evidence="1">Uncharacterized protein</fullName>
    </submittedName>
</protein>
<organism evidence="1 2">
    <name type="scientific">Paenibacillus baimaensis</name>
    <dbReference type="NCBI Taxonomy" id="2982185"/>
    <lineage>
        <taxon>Bacteria</taxon>
        <taxon>Bacillati</taxon>
        <taxon>Bacillota</taxon>
        <taxon>Bacilli</taxon>
        <taxon>Bacillales</taxon>
        <taxon>Paenibacillaceae</taxon>
        <taxon>Paenibacillus</taxon>
    </lineage>
</organism>
<comment type="caution">
    <text evidence="1">The sequence shown here is derived from an EMBL/GenBank/DDBJ whole genome shotgun (WGS) entry which is preliminary data.</text>
</comment>
<dbReference type="Proteomes" id="UP001652445">
    <property type="component" value="Unassembled WGS sequence"/>
</dbReference>
<name>A0ABT2UEK6_9BACL</name>
<evidence type="ECO:0000313" key="1">
    <source>
        <dbReference type="EMBL" id="MCU6793080.1"/>
    </source>
</evidence>
<proteinExistence type="predicted"/>